<dbReference type="SUPFAM" id="SSF53850">
    <property type="entry name" value="Periplasmic binding protein-like II"/>
    <property type="match status" value="1"/>
</dbReference>
<dbReference type="EMBL" id="KJ605395">
    <property type="protein sequence ID" value="AIU93540.1"/>
    <property type="molecule type" value="Genomic_DNA"/>
</dbReference>
<dbReference type="InterPro" id="IPR036388">
    <property type="entry name" value="WH-like_DNA-bd_sf"/>
</dbReference>
<evidence type="ECO:0000259" key="6">
    <source>
        <dbReference type="PROSITE" id="PS50931"/>
    </source>
</evidence>
<dbReference type="GO" id="GO:0003677">
    <property type="term" value="F:DNA binding"/>
    <property type="evidence" value="ECO:0007669"/>
    <property type="project" value="UniProtKB-KW"/>
</dbReference>
<dbReference type="GO" id="GO:0003700">
    <property type="term" value="F:DNA-binding transcription factor activity"/>
    <property type="evidence" value="ECO:0007669"/>
    <property type="project" value="InterPro"/>
</dbReference>
<comment type="similarity">
    <text evidence="1">Belongs to the LysR transcriptional regulatory family.</text>
</comment>
<dbReference type="InterPro" id="IPR036390">
    <property type="entry name" value="WH_DNA-bd_sf"/>
</dbReference>
<feature type="domain" description="HTH lysR-type" evidence="6">
    <location>
        <begin position="17"/>
        <end position="74"/>
    </location>
</feature>
<name>A0A097SPT6_9NOCA</name>
<evidence type="ECO:0000313" key="7">
    <source>
        <dbReference type="EMBL" id="AIU93540.1"/>
    </source>
</evidence>
<dbReference type="Gene3D" id="1.10.10.10">
    <property type="entry name" value="Winged helix-like DNA-binding domain superfamily/Winged helix DNA-binding domain"/>
    <property type="match status" value="1"/>
</dbReference>
<dbReference type="Gene3D" id="3.40.190.10">
    <property type="entry name" value="Periplasmic binding protein-like II"/>
    <property type="match status" value="2"/>
</dbReference>
<evidence type="ECO:0000256" key="4">
    <source>
        <dbReference type="ARBA" id="ARBA00023159"/>
    </source>
</evidence>
<evidence type="ECO:0000256" key="2">
    <source>
        <dbReference type="ARBA" id="ARBA00023015"/>
    </source>
</evidence>
<dbReference type="PROSITE" id="PS50931">
    <property type="entry name" value="HTH_LYSR"/>
    <property type="match status" value="1"/>
</dbReference>
<dbReference type="InterPro" id="IPR000847">
    <property type="entry name" value="LysR_HTH_N"/>
</dbReference>
<dbReference type="PRINTS" id="PR00039">
    <property type="entry name" value="HTHLYSR"/>
</dbReference>
<keyword evidence="4" id="KW-0010">Activator</keyword>
<dbReference type="FunFam" id="1.10.10.10:FF:000001">
    <property type="entry name" value="LysR family transcriptional regulator"/>
    <property type="match status" value="1"/>
</dbReference>
<dbReference type="CDD" id="cd05466">
    <property type="entry name" value="PBP2_LTTR_substrate"/>
    <property type="match status" value="1"/>
</dbReference>
<reference evidence="7" key="1">
    <citation type="submission" date="2014-03" db="EMBL/GenBank/DDBJ databases">
        <authorList>
            <person name="Zhang G."/>
            <person name="Zhu L."/>
            <person name="Fang P."/>
        </authorList>
    </citation>
    <scope>NUCLEOTIDE SEQUENCE</scope>
    <source>
        <strain evidence="7">NS1</strain>
        <plasmid evidence="7">pNSL1</plasmid>
    </source>
</reference>
<dbReference type="AlphaFoldDB" id="A0A097SPT6"/>
<accession>A0A097SPT6</accession>
<dbReference type="InterPro" id="IPR005119">
    <property type="entry name" value="LysR_subst-bd"/>
</dbReference>
<proteinExistence type="inferred from homology"/>
<dbReference type="Pfam" id="PF03466">
    <property type="entry name" value="LysR_substrate"/>
    <property type="match status" value="1"/>
</dbReference>
<dbReference type="PANTHER" id="PTHR30346">
    <property type="entry name" value="TRANSCRIPTIONAL DUAL REGULATOR HCAR-RELATED"/>
    <property type="match status" value="1"/>
</dbReference>
<evidence type="ECO:0000256" key="5">
    <source>
        <dbReference type="ARBA" id="ARBA00023163"/>
    </source>
</evidence>
<evidence type="ECO:0000256" key="3">
    <source>
        <dbReference type="ARBA" id="ARBA00023125"/>
    </source>
</evidence>
<dbReference type="PANTHER" id="PTHR30346:SF0">
    <property type="entry name" value="HCA OPERON TRANSCRIPTIONAL ACTIVATOR HCAR"/>
    <property type="match status" value="1"/>
</dbReference>
<keyword evidence="3" id="KW-0238">DNA-binding</keyword>
<organism evidence="7">
    <name type="scientific">Rhodococcus sp. NS1</name>
    <dbReference type="NCBI Taxonomy" id="402236"/>
    <lineage>
        <taxon>Bacteria</taxon>
        <taxon>Bacillati</taxon>
        <taxon>Actinomycetota</taxon>
        <taxon>Actinomycetes</taxon>
        <taxon>Mycobacteriales</taxon>
        <taxon>Nocardiaceae</taxon>
        <taxon>Rhodococcus</taxon>
    </lineage>
</organism>
<dbReference type="GO" id="GO:0032993">
    <property type="term" value="C:protein-DNA complex"/>
    <property type="evidence" value="ECO:0007669"/>
    <property type="project" value="TreeGrafter"/>
</dbReference>
<sequence length="310" mass="33789">MTNHRVPREGCTRMADVSVAALRSFVAVAEELHFGRAAELLFMSAPALSQQIARLERQLGTPLFLRTSRNVDLTAAGTELLPLARTALHAHQGIDSWIQRRNRRELRVGFTQVGPPTLLEPVFSRAVRLLGEFGLTFHSTRRDEVAPLLYSGALDAVFAWGPLTDARIDTETLCTSTRSLLVHTGHPQAQVAAIPLQQVQGPLVIPDTTDLAFVEWELTGCAVTEATQREGHRARSLDEAVAIVASGLASCVVPTVVAQTVMHASICSIPITDADPYTYLLCVARGRHSDTLTSFLDLVPRNITQKTLNS</sequence>
<dbReference type="SUPFAM" id="SSF46785">
    <property type="entry name" value="Winged helix' DNA-binding domain"/>
    <property type="match status" value="1"/>
</dbReference>
<keyword evidence="5" id="KW-0804">Transcription</keyword>
<keyword evidence="2" id="KW-0805">Transcription regulation</keyword>
<keyword evidence="7" id="KW-0614">Plasmid</keyword>
<gene>
    <name evidence="7" type="ORF">LRS1606.106</name>
</gene>
<evidence type="ECO:0000256" key="1">
    <source>
        <dbReference type="ARBA" id="ARBA00009437"/>
    </source>
</evidence>
<geneLocation type="plasmid" evidence="7">
    <name>pNSL1</name>
</geneLocation>
<protein>
    <recommendedName>
        <fullName evidence="6">HTH lysR-type domain-containing protein</fullName>
    </recommendedName>
</protein>
<dbReference type="Pfam" id="PF00126">
    <property type="entry name" value="HTH_1"/>
    <property type="match status" value="1"/>
</dbReference>